<evidence type="ECO:0000313" key="2">
    <source>
        <dbReference type="Proteomes" id="UP000367750"/>
    </source>
</evidence>
<reference evidence="1 2" key="1">
    <citation type="submission" date="2019-09" db="EMBL/GenBank/DDBJ databases">
        <title>Bacillus ochoae sp. nov., Paenibacillus whitsoniae sp. nov., Paenibacillus spiritus sp. nov. Isolated from the Mars Exploration Rover during spacecraft assembly.</title>
        <authorList>
            <person name="Seuylemezian A."/>
            <person name="Vaishampayan P."/>
        </authorList>
    </citation>
    <scope>NUCLEOTIDE SEQUENCE [LARGE SCALE GENOMIC DNA]</scope>
    <source>
        <strain evidence="1 2">MER_111</strain>
    </source>
</reference>
<protein>
    <recommendedName>
        <fullName evidence="3">Helicase XPB/Ssl2 N-terminal domain-containing protein</fullName>
    </recommendedName>
</protein>
<keyword evidence="2" id="KW-1185">Reference proteome</keyword>
<comment type="caution">
    <text evidence="1">The sequence shown here is derived from an EMBL/GenBank/DDBJ whole genome shotgun (WGS) entry which is preliminary data.</text>
</comment>
<dbReference type="AlphaFoldDB" id="A0A5J5GDK7"/>
<organism evidence="1 2">
    <name type="scientific">Paenibacillus spiritus</name>
    <dbReference type="NCBI Taxonomy" id="2496557"/>
    <lineage>
        <taxon>Bacteria</taxon>
        <taxon>Bacillati</taxon>
        <taxon>Bacillota</taxon>
        <taxon>Bacilli</taxon>
        <taxon>Bacillales</taxon>
        <taxon>Paenibacillaceae</taxon>
        <taxon>Paenibacillus</taxon>
    </lineage>
</organism>
<name>A0A5J5GDK7_9BACL</name>
<gene>
    <name evidence="1" type="ORF">F4V43_04655</name>
</gene>
<dbReference type="RefSeq" id="WP_150457086.1">
    <property type="nucleotide sequence ID" value="NZ_VYKK01000005.1"/>
</dbReference>
<dbReference type="EMBL" id="VYKK01000005">
    <property type="protein sequence ID" value="KAA9006255.1"/>
    <property type="molecule type" value="Genomic_DNA"/>
</dbReference>
<evidence type="ECO:0000313" key="1">
    <source>
        <dbReference type="EMBL" id="KAA9006255.1"/>
    </source>
</evidence>
<dbReference type="OrthoDB" id="2369695at2"/>
<proteinExistence type="predicted"/>
<evidence type="ECO:0008006" key="3">
    <source>
        <dbReference type="Google" id="ProtNLM"/>
    </source>
</evidence>
<dbReference type="Proteomes" id="UP000367750">
    <property type="component" value="Unassembled WGS sequence"/>
</dbReference>
<accession>A0A5J5GDK7</accession>
<sequence>MNLAEMLSYADIGQLHEMANRYRCPSQTHSKHELIQSLLVALGSNQVLESLIRESSRADLRFLNDLLFDDRPFLTPEDLLAAAARAAFDEEGKGNPRERIARFKNGGWLYSGISAQSRYLYQVPRDLKKRARLTMGRLLQESVGGAEEPEAYRDEGNLAAADLEALLRFIGEYRPEISLDGGMHRRYQQLLMSALHIQEPLLAKGGWRFGYGRACEHYPPRLALLADYARHRRWTAEEGGRLELTSAGAERLEEGKSESLLNLFSFWLRLYKGAVPNLPSLVYWISTAAAENWIEVPALQHNLDYLIKPFYYDTPETILENRILRTMLHLGMIRAGDTAAGPVIRITERGREAAAAVTAG</sequence>